<feature type="transmembrane region" description="Helical" evidence="1">
    <location>
        <begin position="70"/>
        <end position="90"/>
    </location>
</feature>
<comment type="caution">
    <text evidence="2">The sequence shown here is derived from an EMBL/GenBank/DDBJ whole genome shotgun (WGS) entry which is preliminary data.</text>
</comment>
<evidence type="ECO:0000313" key="2">
    <source>
        <dbReference type="EMBL" id="GHN34800.1"/>
    </source>
</evidence>
<accession>A0ABD0AIP1</accession>
<dbReference type="AlphaFoldDB" id="A0ABD0AIP1"/>
<feature type="transmembrane region" description="Helical" evidence="1">
    <location>
        <begin position="145"/>
        <end position="166"/>
    </location>
</feature>
<proteinExistence type="predicted"/>
<feature type="transmembrane region" description="Helical" evidence="1">
    <location>
        <begin position="18"/>
        <end position="35"/>
    </location>
</feature>
<name>A0ABD0AIP1_9LACO</name>
<feature type="transmembrane region" description="Helical" evidence="1">
    <location>
        <begin position="178"/>
        <end position="199"/>
    </location>
</feature>
<reference evidence="2 3" key="1">
    <citation type="journal article" date="2022" name="J. Dairy Sci.">
        <title>Genetic diversity of Lactobacillus delbrueckii isolated from raw milk in Hokkaido, Japan.</title>
        <authorList>
            <person name="Tsuchihashi H."/>
            <person name="Ichikawa A."/>
            <person name="Takeda M."/>
            <person name="Koizumi A."/>
            <person name="Mizoguchi C."/>
            <person name="Ishida T."/>
            <person name="Kimura K."/>
        </authorList>
    </citation>
    <scope>NUCLEOTIDE SEQUENCE [LARGE SCALE GENOMIC DNA]</scope>
    <source>
        <strain evidence="2 3">ME-791</strain>
    </source>
</reference>
<gene>
    <name evidence="2" type="ORF">ME791_19520</name>
</gene>
<evidence type="ECO:0000313" key="3">
    <source>
        <dbReference type="Proteomes" id="UP001054884"/>
    </source>
</evidence>
<dbReference type="EMBL" id="BNHY01000089">
    <property type="protein sequence ID" value="GHN34800.1"/>
    <property type="molecule type" value="Genomic_DNA"/>
</dbReference>
<sequence>MYILLADIVLWFEKKGIIWWRIVIYLIIGTIGWVFTDSRLASVSIYMLIPLLLVLKYLNIDHSNKILSSTLKYLFEICLSVSVVIENMFMTHNYEVLNRFDTFSSARLTNTEIGIKLFGYSIFGQDIYTRILQFWSGWFYIDSSYYTFLMEYGIALLICAAVMYTITIKKELRKGDIVISIALGIAALDSLICREYFLIEYNVFLLALLAKTNDFENYKFDSFATLINSEHNTK</sequence>
<feature type="transmembrane region" description="Helical" evidence="1">
    <location>
        <begin position="41"/>
        <end position="58"/>
    </location>
</feature>
<organism evidence="2 3">
    <name type="scientific">Lactobacillus delbrueckii</name>
    <dbReference type="NCBI Taxonomy" id="1584"/>
    <lineage>
        <taxon>Bacteria</taxon>
        <taxon>Bacillati</taxon>
        <taxon>Bacillota</taxon>
        <taxon>Bacilli</taxon>
        <taxon>Lactobacillales</taxon>
        <taxon>Lactobacillaceae</taxon>
        <taxon>Lactobacillus</taxon>
    </lineage>
</organism>
<dbReference type="Proteomes" id="UP001054884">
    <property type="component" value="Unassembled WGS sequence"/>
</dbReference>
<keyword evidence="1" id="KW-0812">Transmembrane</keyword>
<evidence type="ECO:0000256" key="1">
    <source>
        <dbReference type="SAM" id="Phobius"/>
    </source>
</evidence>
<keyword evidence="1" id="KW-1133">Transmembrane helix</keyword>
<protein>
    <submittedName>
        <fullName evidence="2">Uncharacterized protein</fullName>
    </submittedName>
</protein>
<keyword evidence="1" id="KW-0472">Membrane</keyword>